<dbReference type="SUPFAM" id="SSF50610">
    <property type="entry name" value="mu transposase, C-terminal domain"/>
    <property type="match status" value="1"/>
</dbReference>
<dbReference type="InterPro" id="IPR009004">
    <property type="entry name" value="Transposase_Mu_C"/>
</dbReference>
<accession>A0A3S2W4D8</accession>
<evidence type="ECO:0000313" key="3">
    <source>
        <dbReference type="EMBL" id="RVT62792.1"/>
    </source>
</evidence>
<dbReference type="InterPro" id="IPR055247">
    <property type="entry name" value="InsJ-like_HTH"/>
</dbReference>
<gene>
    <name evidence="3" type="ORF">EM808_13720</name>
</gene>
<dbReference type="GO" id="GO:0003676">
    <property type="term" value="F:nucleic acid binding"/>
    <property type="evidence" value="ECO:0007669"/>
    <property type="project" value="InterPro"/>
</dbReference>
<dbReference type="InterPro" id="IPR036397">
    <property type="entry name" value="RNaseH_sf"/>
</dbReference>
<dbReference type="Pfam" id="PF09299">
    <property type="entry name" value="Mu-transpos_C"/>
    <property type="match status" value="1"/>
</dbReference>
<keyword evidence="4" id="KW-1185">Reference proteome</keyword>
<reference evidence="3 4" key="1">
    <citation type="submission" date="2019-01" db="EMBL/GenBank/DDBJ databases">
        <title>Bacillus sp. M5HDSG1-1, whole genome shotgun sequence.</title>
        <authorList>
            <person name="Tuo L."/>
        </authorList>
    </citation>
    <scope>NUCLEOTIDE SEQUENCE [LARGE SCALE GENOMIC DNA]</scope>
    <source>
        <strain evidence="3 4">M5HDSG1-1</strain>
    </source>
</reference>
<dbReference type="PANTHER" id="PTHR35004">
    <property type="entry name" value="TRANSPOSASE RV3428C-RELATED"/>
    <property type="match status" value="1"/>
</dbReference>
<evidence type="ECO:0000259" key="2">
    <source>
        <dbReference type="PROSITE" id="PS50994"/>
    </source>
</evidence>
<dbReference type="PANTHER" id="PTHR35004:SF6">
    <property type="entry name" value="TRANSPOSASE"/>
    <property type="match status" value="1"/>
</dbReference>
<proteinExistence type="predicted"/>
<dbReference type="SUPFAM" id="SSF46689">
    <property type="entry name" value="Homeodomain-like"/>
    <property type="match status" value="1"/>
</dbReference>
<dbReference type="Pfam" id="PF00665">
    <property type="entry name" value="rve"/>
    <property type="match status" value="1"/>
</dbReference>
<sequence>MSELPPLTSFSEEQRQKAMDKYWLIAPYLNQEKPLKAIAEETGITKRTLHNWINKYNHFGLRGLIRKGRTDSGDFKVENNVLEEIKNLIFNHRRNSVSSIHRKICEVCKKKNWKQPSYYQVYSISKSLSPSLKKLAYEGNKEYKNKYDLIYRREANYPNEIWQADHTLLDIIVLNEKGKPERPWLTIILDDYSRAIAGYYLSFESPTAINTSLVLHQAIWKKGNRDWPICGIPEKFYTDHGSDFTSKHLEQVAIDLKINLVFSTVGVPRGRGKIERFFLTVNQLFLQDLPGYLGNQTTQSLLTIKELDEKFSTFLIYKYHHRIHGTTKKEPIHSWNSSGFLPNMPESLETLDLLLLNVAKPRKVHSDGIHFQGMRYIDTNLAAYVGETVIIRYNPRDIAEIRVFYQDKYICTAISPEISDYTVDLKEIVSARNKVRKTLKKQLEPRKSVIEEVRDSKQEEYTIRPDRPDKKKSKLKRYLNE</sequence>
<dbReference type="SUPFAM" id="SSF53098">
    <property type="entry name" value="Ribonuclease H-like"/>
    <property type="match status" value="1"/>
</dbReference>
<dbReference type="GO" id="GO:0015074">
    <property type="term" value="P:DNA integration"/>
    <property type="evidence" value="ECO:0007669"/>
    <property type="project" value="InterPro"/>
</dbReference>
<name>A0A3S2W4D8_9BACI</name>
<dbReference type="RefSeq" id="WP_127738744.1">
    <property type="nucleotide sequence ID" value="NZ_CAJCKN010000016.1"/>
</dbReference>
<comment type="caution">
    <text evidence="3">The sequence shown here is derived from an EMBL/GenBank/DDBJ whole genome shotgun (WGS) entry which is preliminary data.</text>
</comment>
<feature type="domain" description="Integrase catalytic" evidence="2">
    <location>
        <begin position="154"/>
        <end position="339"/>
    </location>
</feature>
<evidence type="ECO:0000256" key="1">
    <source>
        <dbReference type="SAM" id="MobiDB-lite"/>
    </source>
</evidence>
<dbReference type="EMBL" id="RZTZ01000004">
    <property type="protein sequence ID" value="RVT62792.1"/>
    <property type="molecule type" value="Genomic_DNA"/>
</dbReference>
<dbReference type="InterPro" id="IPR001584">
    <property type="entry name" value="Integrase_cat-core"/>
</dbReference>
<feature type="compositionally biased region" description="Basic residues" evidence="1">
    <location>
        <begin position="470"/>
        <end position="481"/>
    </location>
</feature>
<dbReference type="Pfam" id="PF13518">
    <property type="entry name" value="HTH_28"/>
    <property type="match status" value="1"/>
</dbReference>
<feature type="region of interest" description="Disordered" evidence="1">
    <location>
        <begin position="457"/>
        <end position="481"/>
    </location>
</feature>
<dbReference type="Gene3D" id="2.30.30.130">
    <property type="entry name" value="Transposase, Mu, C-terminal"/>
    <property type="match status" value="1"/>
</dbReference>
<dbReference type="InterPro" id="IPR015378">
    <property type="entry name" value="Transposase-like_Mu_C"/>
</dbReference>
<evidence type="ECO:0000313" key="4">
    <source>
        <dbReference type="Proteomes" id="UP000288024"/>
    </source>
</evidence>
<organism evidence="3 4">
    <name type="scientific">Niallia taxi</name>
    <dbReference type="NCBI Taxonomy" id="2499688"/>
    <lineage>
        <taxon>Bacteria</taxon>
        <taxon>Bacillati</taxon>
        <taxon>Bacillota</taxon>
        <taxon>Bacilli</taxon>
        <taxon>Bacillales</taxon>
        <taxon>Bacillaceae</taxon>
        <taxon>Niallia</taxon>
    </lineage>
</organism>
<dbReference type="PROSITE" id="PS50994">
    <property type="entry name" value="INTEGRASE"/>
    <property type="match status" value="1"/>
</dbReference>
<dbReference type="InterPro" id="IPR012337">
    <property type="entry name" value="RNaseH-like_sf"/>
</dbReference>
<dbReference type="Gene3D" id="3.30.420.10">
    <property type="entry name" value="Ribonuclease H-like superfamily/Ribonuclease H"/>
    <property type="match status" value="1"/>
</dbReference>
<dbReference type="InterPro" id="IPR009057">
    <property type="entry name" value="Homeodomain-like_sf"/>
</dbReference>
<dbReference type="Proteomes" id="UP000288024">
    <property type="component" value="Unassembled WGS sequence"/>
</dbReference>
<feature type="compositionally biased region" description="Basic and acidic residues" evidence="1">
    <location>
        <begin position="457"/>
        <end position="469"/>
    </location>
</feature>
<dbReference type="AlphaFoldDB" id="A0A3S2W4D8"/>
<protein>
    <submittedName>
        <fullName evidence="3">Transposase</fullName>
    </submittedName>
</protein>